<keyword evidence="2" id="KW-1185">Reference proteome</keyword>
<sequence length="127" mass="13699">MDAVCWLPELVPLGCVAPLDAVADTAAVSLTAGRPVSSPLLQPMPSLLLTAPSVPPKEYHDVLSSFSRLALLSSCPMSGWQRTCGAFLQEEKNGEHSDPLPVVKTYKSKLRVRLFAESLSTFTETLD</sequence>
<evidence type="ECO:0000313" key="1">
    <source>
        <dbReference type="EMBL" id="CDS36146.1"/>
    </source>
</evidence>
<reference evidence="1" key="1">
    <citation type="journal article" date="2013" name="Nature">
        <title>The genomes of four tapeworm species reveal adaptations to parasitism.</title>
        <authorList>
            <person name="Tsai I.J."/>
            <person name="Zarowiecki M."/>
            <person name="Holroyd N."/>
            <person name="Garciarrubio A."/>
            <person name="Sanchez-Flores A."/>
            <person name="Brooks K.L."/>
            <person name="Tracey A."/>
            <person name="Bobes R.J."/>
            <person name="Fragoso G."/>
            <person name="Sciutto E."/>
            <person name="Aslett M."/>
            <person name="Beasley H."/>
            <person name="Bennett H.M."/>
            <person name="Cai J."/>
            <person name="Camicia F."/>
            <person name="Clark R."/>
            <person name="Cucher M."/>
            <person name="De Silva N."/>
            <person name="Day T.A."/>
            <person name="Deplazes P."/>
            <person name="Estrada K."/>
            <person name="Fernandez C."/>
            <person name="Holland P.W."/>
            <person name="Hou J."/>
            <person name="Hu S."/>
            <person name="Huckvale T."/>
            <person name="Hung S.S."/>
            <person name="Kamenetzky L."/>
            <person name="Keane J.A."/>
            <person name="Kiss F."/>
            <person name="Koziol U."/>
            <person name="Lambert O."/>
            <person name="Liu K."/>
            <person name="Luo X."/>
            <person name="Luo Y."/>
            <person name="Macchiaroli N."/>
            <person name="Nichol S."/>
            <person name="Paps J."/>
            <person name="Parkinson J."/>
            <person name="Pouchkina-Stantcheva N."/>
            <person name="Riddiford N."/>
            <person name="Rosenzvit M."/>
            <person name="Salinas G."/>
            <person name="Wasmuth J.D."/>
            <person name="Zamanian M."/>
            <person name="Zheng Y."/>
            <person name="Cai X."/>
            <person name="Soberon X."/>
            <person name="Olson P.D."/>
            <person name="Laclette J.P."/>
            <person name="Brehm K."/>
            <person name="Berriman M."/>
            <person name="Garciarrubio A."/>
            <person name="Bobes R.J."/>
            <person name="Fragoso G."/>
            <person name="Sanchez-Flores A."/>
            <person name="Estrada K."/>
            <person name="Cevallos M.A."/>
            <person name="Morett E."/>
            <person name="Gonzalez V."/>
            <person name="Portillo T."/>
            <person name="Ochoa-Leyva A."/>
            <person name="Jose M.V."/>
            <person name="Sciutto E."/>
            <person name="Landa A."/>
            <person name="Jimenez L."/>
            <person name="Valdes V."/>
            <person name="Carrero J.C."/>
            <person name="Larralde C."/>
            <person name="Morales-Montor J."/>
            <person name="Limon-Lason J."/>
            <person name="Soberon X."/>
            <person name="Laclette J.P."/>
        </authorList>
    </citation>
    <scope>NUCLEOTIDE SEQUENCE [LARGE SCALE GENOMIC DNA]</scope>
</reference>
<proteinExistence type="predicted"/>
<evidence type="ECO:0000313" key="2">
    <source>
        <dbReference type="Proteomes" id="UP000017246"/>
    </source>
</evidence>
<dbReference type="Proteomes" id="UP000017246">
    <property type="component" value="Unassembled WGS sequence"/>
</dbReference>
<reference evidence="1" key="2">
    <citation type="submission" date="2015-11" db="EMBL/GenBank/DDBJ databases">
        <authorList>
            <person name="Zhang Y."/>
            <person name="Guo Z."/>
        </authorList>
    </citation>
    <scope>NUCLEOTIDE SEQUENCE</scope>
</reference>
<dbReference type="EMBL" id="LN902843">
    <property type="protein sequence ID" value="CDS36146.1"/>
    <property type="molecule type" value="Genomic_DNA"/>
</dbReference>
<gene>
    <name evidence="1" type="ORF">EmuJ_000306300</name>
</gene>
<name>A0A068Y207_ECHMU</name>
<dbReference type="AlphaFoldDB" id="A0A068Y207"/>
<organism evidence="1 2">
    <name type="scientific">Echinococcus multilocularis</name>
    <name type="common">Fox tapeworm</name>
    <dbReference type="NCBI Taxonomy" id="6211"/>
    <lineage>
        <taxon>Eukaryota</taxon>
        <taxon>Metazoa</taxon>
        <taxon>Spiralia</taxon>
        <taxon>Lophotrochozoa</taxon>
        <taxon>Platyhelminthes</taxon>
        <taxon>Cestoda</taxon>
        <taxon>Eucestoda</taxon>
        <taxon>Cyclophyllidea</taxon>
        <taxon>Taeniidae</taxon>
        <taxon>Echinococcus</taxon>
    </lineage>
</organism>
<protein>
    <submittedName>
        <fullName evidence="1">Hypothetical transcript</fullName>
    </submittedName>
</protein>
<accession>A0A068Y207</accession>